<feature type="binding site" evidence="12">
    <location>
        <begin position="42"/>
        <end position="47"/>
    </location>
    <ligand>
        <name>NAD(+)</name>
        <dbReference type="ChEBI" id="CHEBI:57540"/>
    </ligand>
</feature>
<dbReference type="Proteomes" id="UP000054408">
    <property type="component" value="Unassembled WGS sequence"/>
</dbReference>
<dbReference type="SUPFAM" id="SSF48179">
    <property type="entry name" value="6-phosphogluconate dehydrogenase C-terminal domain-like"/>
    <property type="match status" value="1"/>
</dbReference>
<comment type="pathway">
    <text evidence="2">Lipid metabolism; fatty acid beta-oxidation.</text>
</comment>
<evidence type="ECO:0000313" key="16">
    <source>
        <dbReference type="EMBL" id="KNC51665.1"/>
    </source>
</evidence>
<dbReference type="GeneID" id="25566584"/>
<dbReference type="PANTHER" id="PTHR43561">
    <property type="match status" value="1"/>
</dbReference>
<dbReference type="GO" id="GO:0005759">
    <property type="term" value="C:mitochondrial matrix"/>
    <property type="evidence" value="ECO:0007669"/>
    <property type="project" value="UniProtKB-SubCell"/>
</dbReference>
<feature type="binding site" evidence="13">
    <location>
        <position position="88"/>
    </location>
    <ligand>
        <name>CoA</name>
        <dbReference type="ChEBI" id="CHEBI:57287"/>
    </ligand>
</feature>
<feature type="domain" description="3-hydroxyacyl-CoA dehydrogenase NAD binding" evidence="15">
    <location>
        <begin position="38"/>
        <end position="216"/>
    </location>
</feature>
<feature type="binding site" evidence="12">
    <location>
        <position position="125"/>
    </location>
    <ligand>
        <name>NAD(+)</name>
        <dbReference type="ChEBI" id="CHEBI:57540"/>
    </ligand>
</feature>
<dbReference type="eggNOG" id="KOG2304">
    <property type="taxonomic scope" value="Eukaryota"/>
</dbReference>
<dbReference type="SUPFAM" id="SSF51735">
    <property type="entry name" value="NAD(P)-binding Rossmann-fold domains"/>
    <property type="match status" value="1"/>
</dbReference>
<evidence type="ECO:0000256" key="4">
    <source>
        <dbReference type="ARBA" id="ARBA00013000"/>
    </source>
</evidence>
<name>A0A0L0DHH6_THETB</name>
<dbReference type="EMBL" id="GL349469">
    <property type="protein sequence ID" value="KNC51665.1"/>
    <property type="molecule type" value="Genomic_DNA"/>
</dbReference>
<evidence type="ECO:0000256" key="3">
    <source>
        <dbReference type="ARBA" id="ARBA00009463"/>
    </source>
</evidence>
<dbReference type="InterPro" id="IPR006176">
    <property type="entry name" value="3-OHacyl-CoA_DH_NAD-bd"/>
</dbReference>
<feature type="binding site" evidence="12">
    <location>
        <position position="175"/>
    </location>
    <ligand>
        <name>NAD(+)</name>
        <dbReference type="ChEBI" id="CHEBI:57540"/>
    </ligand>
</feature>
<dbReference type="InterPro" id="IPR022694">
    <property type="entry name" value="3-OHacyl-CoA_DH"/>
</dbReference>
<evidence type="ECO:0000256" key="6">
    <source>
        <dbReference type="ARBA" id="ARBA00023002"/>
    </source>
</evidence>
<evidence type="ECO:0000259" key="15">
    <source>
        <dbReference type="Pfam" id="PF02737"/>
    </source>
</evidence>
<feature type="binding site" evidence="12">
    <location>
        <position position="130"/>
    </location>
    <ligand>
        <name>NAD(+)</name>
        <dbReference type="ChEBI" id="CHEBI:57540"/>
    </ligand>
</feature>
<feature type="binding site" evidence="12">
    <location>
        <position position="305"/>
    </location>
    <ligand>
        <name>NAD(+)</name>
        <dbReference type="ChEBI" id="CHEBI:57540"/>
    </ligand>
</feature>
<sequence>MLRSLSSAAAAPALAAAASASASATRSSLAHASGIAAVTIVGSGIMGAGIAQVSAHHGKDVRLVDLSEENLARGKAAIEGSLKRVLKKEADVDAAVADVMARITFTSSMEEALKGSDLLVEAVYEDPETKRQIFGVAQQYADDECIFATNTSSLSVNSICNGVRPERFGGLHFFNPVPMLKLVEVIKTDETSDATADALREFAAEVGKEPIVCKDTPGFVVNRLLVPYLQSAVDMMERGDASKEDIDKAMKLGAGMPMGPFELLDVIGLDTAALIINSWVRTHGDTFNATPAIDKLVSDGKFGRKNGEGFYKY</sequence>
<feature type="binding site" evidence="12">
    <location>
        <position position="65"/>
    </location>
    <ligand>
        <name>NAD(+)</name>
        <dbReference type="ChEBI" id="CHEBI:57540"/>
    </ligand>
</feature>
<dbReference type="InterPro" id="IPR013328">
    <property type="entry name" value="6PGD_dom2"/>
</dbReference>
<evidence type="ECO:0000256" key="11">
    <source>
        <dbReference type="PIRSR" id="PIRSR000105-1"/>
    </source>
</evidence>
<comment type="subcellular location">
    <subcellularLocation>
        <location evidence="1">Mitochondrion matrix</location>
    </subcellularLocation>
</comment>
<evidence type="ECO:0000256" key="13">
    <source>
        <dbReference type="PIRSR" id="PIRSR000105-3"/>
    </source>
</evidence>
<dbReference type="Gene3D" id="3.40.50.720">
    <property type="entry name" value="NAD(P)-binding Rossmann-like Domain"/>
    <property type="match status" value="1"/>
</dbReference>
<evidence type="ECO:0000259" key="14">
    <source>
        <dbReference type="Pfam" id="PF00725"/>
    </source>
</evidence>
<feature type="binding site" evidence="13">
    <location>
        <position position="152"/>
    </location>
    <ligand>
        <name>CoA</name>
        <dbReference type="ChEBI" id="CHEBI:57287"/>
    </ligand>
</feature>
<reference evidence="16 17" key="1">
    <citation type="submission" date="2010-05" db="EMBL/GenBank/DDBJ databases">
        <title>The Genome Sequence of Thecamonas trahens ATCC 50062.</title>
        <authorList>
            <consortium name="The Broad Institute Genome Sequencing Platform"/>
            <person name="Russ C."/>
            <person name="Cuomo C."/>
            <person name="Shea T."/>
            <person name="Young S.K."/>
            <person name="Zeng Q."/>
            <person name="Koehrsen M."/>
            <person name="Haas B."/>
            <person name="Borodovsky M."/>
            <person name="Guigo R."/>
            <person name="Alvarado L."/>
            <person name="Berlin A."/>
            <person name="Bochicchio J."/>
            <person name="Borenstein D."/>
            <person name="Chapman S."/>
            <person name="Chen Z."/>
            <person name="Freedman E."/>
            <person name="Gellesch M."/>
            <person name="Goldberg J."/>
            <person name="Griggs A."/>
            <person name="Gujja S."/>
            <person name="Heilman E."/>
            <person name="Heiman D."/>
            <person name="Hepburn T."/>
            <person name="Howarth C."/>
            <person name="Jen D."/>
            <person name="Larson L."/>
            <person name="Mehta T."/>
            <person name="Park D."/>
            <person name="Pearson M."/>
            <person name="Roberts A."/>
            <person name="Saif S."/>
            <person name="Shenoy N."/>
            <person name="Sisk P."/>
            <person name="Stolte C."/>
            <person name="Sykes S."/>
            <person name="Thomson T."/>
            <person name="Walk T."/>
            <person name="White J."/>
            <person name="Yandava C."/>
            <person name="Burger G."/>
            <person name="Gray M.W."/>
            <person name="Holland P.W.H."/>
            <person name="King N."/>
            <person name="Lang F.B.F."/>
            <person name="Roger A.J."/>
            <person name="Ruiz-Trillo I."/>
            <person name="Lander E."/>
            <person name="Nusbaum C."/>
        </authorList>
    </citation>
    <scope>NUCLEOTIDE SEQUENCE [LARGE SCALE GENOMIC DNA]</scope>
    <source>
        <strain evidence="16 17">ATCC 50062</strain>
    </source>
</reference>
<evidence type="ECO:0000256" key="1">
    <source>
        <dbReference type="ARBA" id="ARBA00004305"/>
    </source>
</evidence>
<dbReference type="PROSITE" id="PS00067">
    <property type="entry name" value="3HCDH"/>
    <property type="match status" value="1"/>
</dbReference>
<evidence type="ECO:0000256" key="8">
    <source>
        <dbReference type="ARBA" id="ARBA00023098"/>
    </source>
</evidence>
<evidence type="ECO:0000256" key="12">
    <source>
        <dbReference type="PIRSR" id="PIRSR000105-2"/>
    </source>
</evidence>
<dbReference type="InterPro" id="IPR008927">
    <property type="entry name" value="6-PGluconate_DH-like_C_sf"/>
</dbReference>
<keyword evidence="9" id="KW-0496">Mitochondrion</keyword>
<evidence type="ECO:0000313" key="17">
    <source>
        <dbReference type="Proteomes" id="UP000054408"/>
    </source>
</evidence>
<evidence type="ECO:0000256" key="7">
    <source>
        <dbReference type="ARBA" id="ARBA00023027"/>
    </source>
</evidence>
<dbReference type="Pfam" id="PF02737">
    <property type="entry name" value="3HCDH_N"/>
    <property type="match status" value="1"/>
</dbReference>
<evidence type="ECO:0000256" key="2">
    <source>
        <dbReference type="ARBA" id="ARBA00005005"/>
    </source>
</evidence>
<dbReference type="InterPro" id="IPR006108">
    <property type="entry name" value="3HC_DH_C"/>
</dbReference>
<dbReference type="GO" id="GO:0070403">
    <property type="term" value="F:NAD+ binding"/>
    <property type="evidence" value="ECO:0007669"/>
    <property type="project" value="InterPro"/>
</dbReference>
<keyword evidence="17" id="KW-1185">Reference proteome</keyword>
<keyword evidence="5" id="KW-0276">Fatty acid metabolism</keyword>
<dbReference type="OrthoDB" id="5958943at2759"/>
<feature type="domain" description="3-hydroxyacyl-CoA dehydrogenase C-terminal" evidence="14">
    <location>
        <begin position="218"/>
        <end position="313"/>
    </location>
</feature>
<dbReference type="PIRSF" id="PIRSF000105">
    <property type="entry name" value="HCDH"/>
    <property type="match status" value="1"/>
</dbReference>
<dbReference type="GO" id="GO:0003857">
    <property type="term" value="F:(3S)-3-hydroxyacyl-CoA dehydrogenase (NAD+) activity"/>
    <property type="evidence" value="ECO:0007669"/>
    <property type="project" value="UniProtKB-EC"/>
</dbReference>
<dbReference type="STRING" id="461836.A0A0L0DHH6"/>
<dbReference type="GO" id="GO:0006635">
    <property type="term" value="P:fatty acid beta-oxidation"/>
    <property type="evidence" value="ECO:0007669"/>
    <property type="project" value="TreeGrafter"/>
</dbReference>
<feature type="site" description="Important for catalytic activity" evidence="11">
    <location>
        <position position="172"/>
    </location>
</feature>
<comment type="similarity">
    <text evidence="3">Belongs to the 3-hydroxyacyl-CoA dehydrogenase family.</text>
</comment>
<accession>A0A0L0DHH6</accession>
<organism evidence="16 17">
    <name type="scientific">Thecamonas trahens ATCC 50062</name>
    <dbReference type="NCBI Taxonomy" id="461836"/>
    <lineage>
        <taxon>Eukaryota</taxon>
        <taxon>Apusozoa</taxon>
        <taxon>Apusomonadida</taxon>
        <taxon>Apusomonadidae</taxon>
        <taxon>Thecamonas</taxon>
    </lineage>
</organism>
<feature type="binding site" evidence="13">
    <location>
        <position position="81"/>
    </location>
    <ligand>
        <name>CoA</name>
        <dbReference type="ChEBI" id="CHEBI:57287"/>
    </ligand>
</feature>
<gene>
    <name evidence="16" type="ORF">AMSG_07728</name>
</gene>
<dbReference type="RefSeq" id="XP_013755800.1">
    <property type="nucleotide sequence ID" value="XM_013900346.1"/>
</dbReference>
<dbReference type="InterPro" id="IPR036291">
    <property type="entry name" value="NAD(P)-bd_dom_sf"/>
</dbReference>
<evidence type="ECO:0000256" key="5">
    <source>
        <dbReference type="ARBA" id="ARBA00022832"/>
    </source>
</evidence>
<dbReference type="EC" id="1.1.1.35" evidence="4"/>
<feature type="binding site" evidence="12">
    <location>
        <position position="152"/>
    </location>
    <ligand>
        <name>NAD(+)</name>
        <dbReference type="ChEBI" id="CHEBI:57540"/>
    </ligand>
</feature>
<dbReference type="PANTHER" id="PTHR43561:SF3">
    <property type="entry name" value="HYDROXYACYL-COENZYME A DEHYDROGENASE, MITOCHONDRIAL"/>
    <property type="match status" value="1"/>
</dbReference>
<dbReference type="Gene3D" id="1.10.1040.10">
    <property type="entry name" value="N-(1-d-carboxylethyl)-l-norvaline Dehydrogenase, domain 2"/>
    <property type="match status" value="1"/>
</dbReference>
<dbReference type="OMA" id="MAHPMGP"/>
<keyword evidence="7 12" id="KW-0520">NAD</keyword>
<dbReference type="InterPro" id="IPR052242">
    <property type="entry name" value="Mito_3-hydroxyacyl-CoA_DH"/>
</dbReference>
<evidence type="ECO:0000256" key="9">
    <source>
        <dbReference type="ARBA" id="ARBA00023128"/>
    </source>
</evidence>
<dbReference type="Pfam" id="PF00725">
    <property type="entry name" value="3HCDH"/>
    <property type="match status" value="1"/>
</dbReference>
<dbReference type="InterPro" id="IPR006180">
    <property type="entry name" value="3-OHacyl-CoA_DH_CS"/>
</dbReference>
<dbReference type="FunFam" id="3.40.50.720:FF:000009">
    <property type="entry name" value="Fatty oxidation complex, alpha subunit"/>
    <property type="match status" value="1"/>
</dbReference>
<evidence type="ECO:0000256" key="10">
    <source>
        <dbReference type="ARBA" id="ARBA00049556"/>
    </source>
</evidence>
<keyword evidence="6" id="KW-0560">Oxidoreductase</keyword>
<dbReference type="AlphaFoldDB" id="A0A0L0DHH6"/>
<keyword evidence="8" id="KW-0443">Lipid metabolism</keyword>
<proteinExistence type="inferred from homology"/>
<protein>
    <recommendedName>
        <fullName evidence="4">3-hydroxyacyl-CoA dehydrogenase</fullName>
        <ecNumber evidence="4">1.1.1.35</ecNumber>
    </recommendedName>
</protein>
<comment type="catalytic activity">
    <reaction evidence="10">
        <text>a (3S)-3-hydroxyacyl-CoA + NAD(+) = a 3-oxoacyl-CoA + NADH + H(+)</text>
        <dbReference type="Rhea" id="RHEA:22432"/>
        <dbReference type="ChEBI" id="CHEBI:15378"/>
        <dbReference type="ChEBI" id="CHEBI:57318"/>
        <dbReference type="ChEBI" id="CHEBI:57540"/>
        <dbReference type="ChEBI" id="CHEBI:57945"/>
        <dbReference type="ChEBI" id="CHEBI:90726"/>
        <dbReference type="EC" id="1.1.1.35"/>
    </reaction>
</comment>